<dbReference type="OrthoDB" id="1893318at2759"/>
<dbReference type="PANTHER" id="PTHR37701:SF16">
    <property type="entry name" value="METHYL-CPG-BINDING DOMAIN-CONTAINING PROTEIN 8"/>
    <property type="match status" value="1"/>
</dbReference>
<protein>
    <submittedName>
        <fullName evidence="2">Uncharacterized protein</fullName>
    </submittedName>
</protein>
<feature type="region of interest" description="Disordered" evidence="1">
    <location>
        <begin position="59"/>
        <end position="96"/>
    </location>
</feature>
<evidence type="ECO:0000256" key="1">
    <source>
        <dbReference type="SAM" id="MobiDB-lite"/>
    </source>
</evidence>
<evidence type="ECO:0000313" key="3">
    <source>
        <dbReference type="Proteomes" id="UP000275267"/>
    </source>
</evidence>
<accession>A0A3L6RHR1</accession>
<sequence length="252" mass="27281">MATELLPVVDLRALSQSDLDALATAAASAHALAPRSCPDADPLPPLTIDRAVFNESAGSRKQTFSRLRLGTASSSNSSPSARPASTHPSTARSDPDSDLVACHLRRLFVPDDPSLPTPPEPQTLALTEYSPPSPPPDPDRETTNAKGISVDLVRLAGMVDPYDAELRRRTAGMASETELQGFIASVAGKWLSQRQRRKYVDASFFGDHLPRGWRLQLGVKRKGGTIWVHCFSYVRLPLCPVILSLQSGMELC</sequence>
<feature type="region of interest" description="Disordered" evidence="1">
    <location>
        <begin position="108"/>
        <end position="144"/>
    </location>
</feature>
<dbReference type="Proteomes" id="UP000275267">
    <property type="component" value="Unassembled WGS sequence"/>
</dbReference>
<proteinExistence type="predicted"/>
<dbReference type="EMBL" id="PQIB02000008">
    <property type="protein sequence ID" value="RLN04077.1"/>
    <property type="molecule type" value="Genomic_DNA"/>
</dbReference>
<feature type="compositionally biased region" description="Low complexity" evidence="1">
    <location>
        <begin position="72"/>
        <end position="85"/>
    </location>
</feature>
<gene>
    <name evidence="2" type="ORF">C2845_PM13G20740</name>
</gene>
<dbReference type="PANTHER" id="PTHR37701">
    <property type="entry name" value="METHYL-CPG-BINDING DOMAIN-CONTAINING PROTEIN 8"/>
    <property type="match status" value="1"/>
</dbReference>
<dbReference type="InterPro" id="IPR037472">
    <property type="entry name" value="MBD8"/>
</dbReference>
<name>A0A3L6RHR1_PANMI</name>
<evidence type="ECO:0000313" key="2">
    <source>
        <dbReference type="EMBL" id="RLN04077.1"/>
    </source>
</evidence>
<keyword evidence="3" id="KW-1185">Reference proteome</keyword>
<dbReference type="AlphaFoldDB" id="A0A3L6RHR1"/>
<comment type="caution">
    <text evidence="2">The sequence shown here is derived from an EMBL/GenBank/DDBJ whole genome shotgun (WGS) entry which is preliminary data.</text>
</comment>
<reference evidence="3" key="1">
    <citation type="journal article" date="2019" name="Nat. Commun.">
        <title>The genome of broomcorn millet.</title>
        <authorList>
            <person name="Zou C."/>
            <person name="Miki D."/>
            <person name="Li D."/>
            <person name="Tang Q."/>
            <person name="Xiao L."/>
            <person name="Rajput S."/>
            <person name="Deng P."/>
            <person name="Jia W."/>
            <person name="Huang R."/>
            <person name="Zhang M."/>
            <person name="Sun Y."/>
            <person name="Hu J."/>
            <person name="Fu X."/>
            <person name="Schnable P.S."/>
            <person name="Li F."/>
            <person name="Zhang H."/>
            <person name="Feng B."/>
            <person name="Zhu X."/>
            <person name="Liu R."/>
            <person name="Schnable J.C."/>
            <person name="Zhu J.-K."/>
            <person name="Zhang H."/>
        </authorList>
    </citation>
    <scope>NUCLEOTIDE SEQUENCE [LARGE SCALE GENOMIC DNA]</scope>
</reference>
<organism evidence="2 3">
    <name type="scientific">Panicum miliaceum</name>
    <name type="common">Proso millet</name>
    <name type="synonym">Broomcorn millet</name>
    <dbReference type="NCBI Taxonomy" id="4540"/>
    <lineage>
        <taxon>Eukaryota</taxon>
        <taxon>Viridiplantae</taxon>
        <taxon>Streptophyta</taxon>
        <taxon>Embryophyta</taxon>
        <taxon>Tracheophyta</taxon>
        <taxon>Spermatophyta</taxon>
        <taxon>Magnoliopsida</taxon>
        <taxon>Liliopsida</taxon>
        <taxon>Poales</taxon>
        <taxon>Poaceae</taxon>
        <taxon>PACMAD clade</taxon>
        <taxon>Panicoideae</taxon>
        <taxon>Panicodae</taxon>
        <taxon>Paniceae</taxon>
        <taxon>Panicinae</taxon>
        <taxon>Panicum</taxon>
        <taxon>Panicum sect. Panicum</taxon>
    </lineage>
</organism>
<dbReference type="STRING" id="4540.A0A3L6RHR1"/>